<comment type="caution">
    <text evidence="8">The sequence shown here is derived from an EMBL/GenBank/DDBJ whole genome shotgun (WGS) entry which is preliminary data.</text>
</comment>
<dbReference type="Pfam" id="PF01490">
    <property type="entry name" value="Aa_trans"/>
    <property type="match status" value="1"/>
</dbReference>
<name>A0A9P8SL49_9HYPO</name>
<reference evidence="8" key="1">
    <citation type="submission" date="2021-09" db="EMBL/GenBank/DDBJ databases">
        <title>A high-quality genome of the endoparasitic fungus Hirsutella rhossiliensis with a comparison of Hirsutella genomes reveals transposable elements contributing to genome size variation.</title>
        <authorList>
            <person name="Lin R."/>
            <person name="Jiao Y."/>
            <person name="Sun X."/>
            <person name="Ling J."/>
            <person name="Xie B."/>
            <person name="Cheng X."/>
        </authorList>
    </citation>
    <scope>NUCLEOTIDE SEQUENCE</scope>
    <source>
        <strain evidence="8">HR02</strain>
    </source>
</reference>
<evidence type="ECO:0000313" key="8">
    <source>
        <dbReference type="EMBL" id="KAH0964776.1"/>
    </source>
</evidence>
<accession>A0A9P8SL49</accession>
<evidence type="ECO:0000256" key="5">
    <source>
        <dbReference type="ARBA" id="ARBA00023136"/>
    </source>
</evidence>
<dbReference type="RefSeq" id="XP_044722289.1">
    <property type="nucleotide sequence ID" value="XM_044861263.1"/>
</dbReference>
<feature type="transmembrane region" description="Helical" evidence="6">
    <location>
        <begin position="195"/>
        <end position="218"/>
    </location>
</feature>
<keyword evidence="3 6" id="KW-0812">Transmembrane</keyword>
<feature type="transmembrane region" description="Helical" evidence="6">
    <location>
        <begin position="138"/>
        <end position="163"/>
    </location>
</feature>
<dbReference type="GO" id="GO:0016020">
    <property type="term" value="C:membrane"/>
    <property type="evidence" value="ECO:0007669"/>
    <property type="project" value="UniProtKB-SubCell"/>
</dbReference>
<gene>
    <name evidence="8" type="ORF">HRG_02792</name>
</gene>
<dbReference type="Proteomes" id="UP000824596">
    <property type="component" value="Unassembled WGS sequence"/>
</dbReference>
<comment type="subcellular location">
    <subcellularLocation>
        <location evidence="1">Membrane</location>
        <topology evidence="1">Multi-pass membrane protein</topology>
    </subcellularLocation>
</comment>
<feature type="transmembrane region" description="Helical" evidence="6">
    <location>
        <begin position="90"/>
        <end position="110"/>
    </location>
</feature>
<dbReference type="GeneID" id="68351921"/>
<evidence type="ECO:0000256" key="1">
    <source>
        <dbReference type="ARBA" id="ARBA00004141"/>
    </source>
</evidence>
<organism evidence="8 9">
    <name type="scientific">Hirsutella rhossiliensis</name>
    <dbReference type="NCBI Taxonomy" id="111463"/>
    <lineage>
        <taxon>Eukaryota</taxon>
        <taxon>Fungi</taxon>
        <taxon>Dikarya</taxon>
        <taxon>Ascomycota</taxon>
        <taxon>Pezizomycotina</taxon>
        <taxon>Sordariomycetes</taxon>
        <taxon>Hypocreomycetidae</taxon>
        <taxon>Hypocreales</taxon>
        <taxon>Ophiocordycipitaceae</taxon>
        <taxon>Hirsutella</taxon>
    </lineage>
</organism>
<dbReference type="PANTHER" id="PTHR22950">
    <property type="entry name" value="AMINO ACID TRANSPORTER"/>
    <property type="match status" value="1"/>
</dbReference>
<comment type="similarity">
    <text evidence="2">Belongs to the amino acid/polyamine transporter 2 family.</text>
</comment>
<keyword evidence="5 6" id="KW-0472">Membrane</keyword>
<feature type="transmembrane region" description="Helical" evidence="6">
    <location>
        <begin position="169"/>
        <end position="188"/>
    </location>
</feature>
<dbReference type="GO" id="GO:0015179">
    <property type="term" value="F:L-amino acid transmembrane transporter activity"/>
    <property type="evidence" value="ECO:0007669"/>
    <property type="project" value="TreeGrafter"/>
</dbReference>
<evidence type="ECO:0000313" key="9">
    <source>
        <dbReference type="Proteomes" id="UP000824596"/>
    </source>
</evidence>
<keyword evidence="4 6" id="KW-1133">Transmembrane helix</keyword>
<evidence type="ECO:0000256" key="6">
    <source>
        <dbReference type="SAM" id="Phobius"/>
    </source>
</evidence>
<keyword evidence="9" id="KW-1185">Reference proteome</keyword>
<evidence type="ECO:0000256" key="2">
    <source>
        <dbReference type="ARBA" id="ARBA00008066"/>
    </source>
</evidence>
<dbReference type="EMBL" id="JAIZPD010000003">
    <property type="protein sequence ID" value="KAH0964776.1"/>
    <property type="molecule type" value="Genomic_DNA"/>
</dbReference>
<sequence length="223" mass="23825">MANSQPEPRAHQQYSPQKIVLEKGGLQETVMADSVSDLDKSFVDEEMHKSDGEAQFRQLGWKRLTVVLIVQSVALGSLSLPAAFATLGMVLGVFFCVSLGLVAIFTGKIIGEVKLKYPEVAHYADSGRLLFGKFGYELFGAMFAIQLILVVGSHTLTGTIAFLNLTSNSGCSAALGFASAIILLVLAIPPSFAEVAILGYVDCISIFSAIGIITYGRYSPKVP</sequence>
<evidence type="ECO:0000259" key="7">
    <source>
        <dbReference type="Pfam" id="PF01490"/>
    </source>
</evidence>
<feature type="domain" description="Amino acid transporter transmembrane" evidence="7">
    <location>
        <begin position="58"/>
        <end position="213"/>
    </location>
</feature>
<dbReference type="AlphaFoldDB" id="A0A9P8SL49"/>
<protein>
    <submittedName>
        <fullName evidence="8">Transmembrane amino acid transporter protein</fullName>
    </submittedName>
</protein>
<proteinExistence type="inferred from homology"/>
<feature type="transmembrane region" description="Helical" evidence="6">
    <location>
        <begin position="64"/>
        <end position="84"/>
    </location>
</feature>
<evidence type="ECO:0000256" key="3">
    <source>
        <dbReference type="ARBA" id="ARBA00022692"/>
    </source>
</evidence>
<dbReference type="InterPro" id="IPR013057">
    <property type="entry name" value="AA_transpt_TM"/>
</dbReference>
<dbReference type="PANTHER" id="PTHR22950:SF479">
    <property type="entry name" value="AMINO ACID TRANSPORTER (EUROFUNG)-RELATED"/>
    <property type="match status" value="1"/>
</dbReference>
<evidence type="ECO:0000256" key="4">
    <source>
        <dbReference type="ARBA" id="ARBA00022989"/>
    </source>
</evidence>
<dbReference type="OrthoDB" id="655540at2759"/>